<dbReference type="EMBL" id="JBEPIJ010000011">
    <property type="protein sequence ID" value="MES0874476.1"/>
    <property type="molecule type" value="Genomic_DNA"/>
</dbReference>
<dbReference type="InterPro" id="IPR036182">
    <property type="entry name" value="PCuAC_sf"/>
</dbReference>
<dbReference type="InterPro" id="IPR007410">
    <property type="entry name" value="LpqE-like"/>
</dbReference>
<dbReference type="PANTHER" id="PTHR36302">
    <property type="entry name" value="BLR7088 PROTEIN"/>
    <property type="match status" value="1"/>
</dbReference>
<comment type="caution">
    <text evidence="2">The sequence shown here is derived from an EMBL/GenBank/DDBJ whole genome shotgun (WGS) entry which is preliminary data.</text>
</comment>
<keyword evidence="3" id="KW-1185">Reference proteome</keyword>
<organism evidence="2 3">
    <name type="scientific">Sinimarinibacterium thermocellulolyticum</name>
    <dbReference type="NCBI Taxonomy" id="3170016"/>
    <lineage>
        <taxon>Bacteria</taxon>
        <taxon>Pseudomonadati</taxon>
        <taxon>Pseudomonadota</taxon>
        <taxon>Gammaproteobacteria</taxon>
        <taxon>Nevskiales</taxon>
        <taxon>Nevskiaceae</taxon>
        <taxon>Sinimarinibacterium</taxon>
    </lineage>
</organism>
<keyword evidence="1" id="KW-0732">Signal</keyword>
<dbReference type="InterPro" id="IPR058248">
    <property type="entry name" value="Lxx211020-like"/>
</dbReference>
<dbReference type="Proteomes" id="UP001465331">
    <property type="component" value="Unassembled WGS sequence"/>
</dbReference>
<accession>A0ABV2AB43</accession>
<feature type="chain" id="PRO_5045767720" evidence="1">
    <location>
        <begin position="16"/>
        <end position="141"/>
    </location>
</feature>
<dbReference type="Gene3D" id="2.60.40.1890">
    <property type="entry name" value="PCu(A)C copper chaperone"/>
    <property type="match status" value="1"/>
</dbReference>
<protein>
    <submittedName>
        <fullName evidence="2">Copper chaperone PCu(A)C</fullName>
    </submittedName>
</protein>
<sequence length="141" mass="15143">MNRARLAILSLVALAACGRTPPAAPSAVDGWLRLAPPGANASAGYLRLRNPTAQTLRCDRVVSTDFGAAELHRSVIEDGRSRMLRDQVIEVPPHGEAELAPGGYHLMLFRPQRDLAEGDTVQVTLHCGERTVDAVLGVRKA</sequence>
<reference evidence="2 3" key="1">
    <citation type="submission" date="2024-06" db="EMBL/GenBank/DDBJ databases">
        <authorList>
            <person name="Li Z."/>
            <person name="Jiang Y."/>
        </authorList>
    </citation>
    <scope>NUCLEOTIDE SEQUENCE [LARGE SCALE GENOMIC DNA]</scope>
    <source>
        <strain evidence="2 3">HSW-8</strain>
    </source>
</reference>
<evidence type="ECO:0000256" key="1">
    <source>
        <dbReference type="SAM" id="SignalP"/>
    </source>
</evidence>
<gene>
    <name evidence="2" type="ORF">ABSH63_10735</name>
</gene>
<dbReference type="PANTHER" id="PTHR36302:SF1">
    <property type="entry name" value="COPPER CHAPERONE PCU(A)C"/>
    <property type="match status" value="1"/>
</dbReference>
<dbReference type="SUPFAM" id="SSF110087">
    <property type="entry name" value="DR1885-like metal-binding protein"/>
    <property type="match status" value="1"/>
</dbReference>
<name>A0ABV2AB43_9GAMM</name>
<dbReference type="PROSITE" id="PS51257">
    <property type="entry name" value="PROKAR_LIPOPROTEIN"/>
    <property type="match status" value="1"/>
</dbReference>
<dbReference type="Pfam" id="PF04314">
    <property type="entry name" value="PCuAC"/>
    <property type="match status" value="1"/>
</dbReference>
<evidence type="ECO:0000313" key="3">
    <source>
        <dbReference type="Proteomes" id="UP001465331"/>
    </source>
</evidence>
<dbReference type="RefSeq" id="WP_352889690.1">
    <property type="nucleotide sequence ID" value="NZ_JBEPIJ010000011.1"/>
</dbReference>
<proteinExistence type="predicted"/>
<evidence type="ECO:0000313" key="2">
    <source>
        <dbReference type="EMBL" id="MES0874476.1"/>
    </source>
</evidence>
<feature type="signal peptide" evidence="1">
    <location>
        <begin position="1"/>
        <end position="15"/>
    </location>
</feature>